<dbReference type="InterPro" id="IPR002219">
    <property type="entry name" value="PKC_DAG/PE"/>
</dbReference>
<dbReference type="GO" id="GO:0016477">
    <property type="term" value="P:cell migration"/>
    <property type="evidence" value="ECO:0007669"/>
    <property type="project" value="TreeGrafter"/>
</dbReference>
<dbReference type="Gene3D" id="3.30.505.10">
    <property type="entry name" value="SH2 domain"/>
    <property type="match status" value="1"/>
</dbReference>
<dbReference type="PANTHER" id="PTHR45818:SF3">
    <property type="entry name" value="PROTEIN VAV"/>
    <property type="match status" value="1"/>
</dbReference>
<reference evidence="11" key="1">
    <citation type="submission" date="2020-06" db="EMBL/GenBank/DDBJ databases">
        <title>Draft genome of Bugula neritina, a colonial animal packing powerful symbionts and potential medicines.</title>
        <authorList>
            <person name="Rayko M."/>
        </authorList>
    </citation>
    <scope>NUCLEOTIDE SEQUENCE [LARGE SCALE GENOMIC DNA]</scope>
    <source>
        <strain evidence="11">Kwan_BN1</strain>
    </source>
</reference>
<evidence type="ECO:0000256" key="5">
    <source>
        <dbReference type="PROSITE-ProRule" id="PRU00192"/>
    </source>
</evidence>
<dbReference type="SUPFAM" id="SSF50729">
    <property type="entry name" value="PH domain-like"/>
    <property type="match status" value="1"/>
</dbReference>
<evidence type="ECO:0000313" key="11">
    <source>
        <dbReference type="EMBL" id="KAF6026335.1"/>
    </source>
</evidence>
<dbReference type="SMART" id="SM00252">
    <property type="entry name" value="SH2"/>
    <property type="match status" value="1"/>
</dbReference>
<dbReference type="EMBL" id="VXIV02002297">
    <property type="protein sequence ID" value="KAF6026335.1"/>
    <property type="molecule type" value="Genomic_DNA"/>
</dbReference>
<organism evidence="11 12">
    <name type="scientific">Bugula neritina</name>
    <name type="common">Brown bryozoan</name>
    <name type="synonym">Sertularia neritina</name>
    <dbReference type="NCBI Taxonomy" id="10212"/>
    <lineage>
        <taxon>Eukaryota</taxon>
        <taxon>Metazoa</taxon>
        <taxon>Spiralia</taxon>
        <taxon>Lophotrochozoa</taxon>
        <taxon>Bryozoa</taxon>
        <taxon>Gymnolaemata</taxon>
        <taxon>Cheilostomatida</taxon>
        <taxon>Flustrina</taxon>
        <taxon>Buguloidea</taxon>
        <taxon>Bugulidae</taxon>
        <taxon>Bugula</taxon>
    </lineage>
</organism>
<dbReference type="InterPro" id="IPR055251">
    <property type="entry name" value="SOS1_NGEF_PH"/>
</dbReference>
<keyword evidence="1 5" id="KW-0728">SH3 domain</keyword>
<dbReference type="Gene3D" id="2.30.30.40">
    <property type="entry name" value="SH3 Domains"/>
    <property type="match status" value="1"/>
</dbReference>
<dbReference type="SUPFAM" id="SSF50044">
    <property type="entry name" value="SH3-domain"/>
    <property type="match status" value="1"/>
</dbReference>
<sequence length="441" mass="49903">MDFLLWGETYSYKNALVLHNYKLEDVPGGPIKVLQWRHSFMLVEKENKTAITFFSKNEEIKKKWIDSINMAMDNYTPEFSKDNGHDFIMHTFTQPTECDACEKLLAGCFYQGYLCSNKKTKAHKHCIKKIVHNKARPNHSSTRSSRLSSSSSRRQVVHPVHAVRYKAKYAYQGLPPPPHGRPSLKFSQDDTLEVENTDDQDWWMGSRGGHHGYFPSAYVEKLARPGSMSNGFGKSNTVSRNSNSFSSHSVVPAVRAGNHDGPLYVNSPRLSDYPWYIGTYNKTEASQKLNAQEDGVFLVRESKDNPGTYAIGIAYQGTAKHIKITKSPNEIYSIADYKNFESIQMLIQYYETHTLQDSFPELTTPLLIPFNRRNSVSRFSHVSHSNSFEFSSQTEMRRPSPRLRAGSSPSLLGSTALTPRPCKSALHVRLQSVNGCNSPSL</sequence>
<dbReference type="Gene3D" id="2.30.29.30">
    <property type="entry name" value="Pleckstrin-homology domain (PH domain)/Phosphotyrosine-binding domain (PTB)"/>
    <property type="match status" value="1"/>
</dbReference>
<dbReference type="PROSITE" id="PS50081">
    <property type="entry name" value="ZF_DAG_PE_2"/>
    <property type="match status" value="1"/>
</dbReference>
<gene>
    <name evidence="11" type="ORF">EB796_015353</name>
</gene>
<dbReference type="OrthoDB" id="5340910at2759"/>
<dbReference type="CDD" id="cd20810">
    <property type="entry name" value="C1_VAV"/>
    <property type="match status" value="1"/>
</dbReference>
<dbReference type="Gene3D" id="3.30.60.20">
    <property type="match status" value="1"/>
</dbReference>
<dbReference type="InterPro" id="IPR017868">
    <property type="entry name" value="Filamin/ABP280_repeat-like"/>
</dbReference>
<evidence type="ECO:0000256" key="4">
    <source>
        <dbReference type="PROSITE-ProRule" id="PRU00191"/>
    </source>
</evidence>
<evidence type="ECO:0000259" key="7">
    <source>
        <dbReference type="PROSITE" id="PS50001"/>
    </source>
</evidence>
<dbReference type="PROSITE" id="PS50002">
    <property type="entry name" value="SH3"/>
    <property type="match status" value="1"/>
</dbReference>
<dbReference type="Pfam" id="PF07653">
    <property type="entry name" value="SH3_2"/>
    <property type="match status" value="1"/>
</dbReference>
<evidence type="ECO:0000256" key="1">
    <source>
        <dbReference type="ARBA" id="ARBA00022443"/>
    </source>
</evidence>
<dbReference type="PROSITE" id="PS50194">
    <property type="entry name" value="FILAMIN_REPEAT"/>
    <property type="match status" value="1"/>
</dbReference>
<proteinExistence type="predicted"/>
<feature type="domain" description="Phorbol-ester/DAG-type" evidence="10">
    <location>
        <begin position="84"/>
        <end position="134"/>
    </location>
</feature>
<dbReference type="InterPro" id="IPR036860">
    <property type="entry name" value="SH2_dom_sf"/>
</dbReference>
<evidence type="ECO:0000259" key="10">
    <source>
        <dbReference type="PROSITE" id="PS50081"/>
    </source>
</evidence>
<dbReference type="InterPro" id="IPR001849">
    <property type="entry name" value="PH_domain"/>
</dbReference>
<feature type="domain" description="PH" evidence="9">
    <location>
        <begin position="1"/>
        <end position="73"/>
    </location>
</feature>
<dbReference type="PROSITE" id="PS50001">
    <property type="entry name" value="SH2"/>
    <property type="match status" value="1"/>
</dbReference>
<evidence type="ECO:0000256" key="6">
    <source>
        <dbReference type="SAM" id="MobiDB-lite"/>
    </source>
</evidence>
<accession>A0A7J7JJP4</accession>
<dbReference type="PANTHER" id="PTHR45818">
    <property type="entry name" value="PROTEIN VAV"/>
    <property type="match status" value="1"/>
</dbReference>
<dbReference type="SUPFAM" id="SSF55550">
    <property type="entry name" value="SH2 domain"/>
    <property type="match status" value="1"/>
</dbReference>
<dbReference type="InterPro" id="IPR000980">
    <property type="entry name" value="SH2"/>
</dbReference>
<dbReference type="PRINTS" id="PR00401">
    <property type="entry name" value="SH2DOMAIN"/>
</dbReference>
<feature type="compositionally biased region" description="Polar residues" evidence="6">
    <location>
        <begin position="407"/>
        <end position="416"/>
    </location>
</feature>
<feature type="region of interest" description="Disordered" evidence="6">
    <location>
        <begin position="130"/>
        <end position="156"/>
    </location>
</feature>
<dbReference type="Pfam" id="PF00130">
    <property type="entry name" value="C1_1"/>
    <property type="match status" value="1"/>
</dbReference>
<name>A0A7J7JJP4_BUGNE</name>
<feature type="region of interest" description="Disordered" evidence="6">
    <location>
        <begin position="390"/>
        <end position="416"/>
    </location>
</feature>
<dbReference type="InterPro" id="IPR001452">
    <property type="entry name" value="SH3_domain"/>
</dbReference>
<dbReference type="GO" id="GO:0005737">
    <property type="term" value="C:cytoplasm"/>
    <property type="evidence" value="ECO:0007669"/>
    <property type="project" value="TreeGrafter"/>
</dbReference>
<feature type="domain" description="SH2" evidence="7">
    <location>
        <begin position="275"/>
        <end position="366"/>
    </location>
</feature>
<keyword evidence="2 4" id="KW-0727">SH2 domain</keyword>
<evidence type="ECO:0000313" key="12">
    <source>
        <dbReference type="Proteomes" id="UP000593567"/>
    </source>
</evidence>
<dbReference type="InterPro" id="IPR036028">
    <property type="entry name" value="SH3-like_dom_sf"/>
</dbReference>
<dbReference type="InterPro" id="IPR011993">
    <property type="entry name" value="PH-like_dom_sf"/>
</dbReference>
<dbReference type="SMART" id="SM00326">
    <property type="entry name" value="SH3"/>
    <property type="match status" value="1"/>
</dbReference>
<keyword evidence="12" id="KW-1185">Reference proteome</keyword>
<evidence type="ECO:0000256" key="2">
    <source>
        <dbReference type="ARBA" id="ARBA00022999"/>
    </source>
</evidence>
<dbReference type="GO" id="GO:0005085">
    <property type="term" value="F:guanyl-nucleotide exchange factor activity"/>
    <property type="evidence" value="ECO:0007669"/>
    <property type="project" value="TreeGrafter"/>
</dbReference>
<evidence type="ECO:0000259" key="9">
    <source>
        <dbReference type="PROSITE" id="PS50003"/>
    </source>
</evidence>
<feature type="domain" description="SH3" evidence="8">
    <location>
        <begin position="160"/>
        <end position="224"/>
    </location>
</feature>
<dbReference type="AlphaFoldDB" id="A0A7J7JJP4"/>
<dbReference type="Proteomes" id="UP000593567">
    <property type="component" value="Unassembled WGS sequence"/>
</dbReference>
<feature type="repeat" description="Filamin" evidence="3">
    <location>
        <begin position="231"/>
        <end position="333"/>
    </location>
</feature>
<dbReference type="Pfam" id="PF00017">
    <property type="entry name" value="SH2"/>
    <property type="match status" value="1"/>
</dbReference>
<evidence type="ECO:0000256" key="3">
    <source>
        <dbReference type="PROSITE-ProRule" id="PRU00087"/>
    </source>
</evidence>
<evidence type="ECO:0000259" key="8">
    <source>
        <dbReference type="PROSITE" id="PS50002"/>
    </source>
</evidence>
<feature type="compositionally biased region" description="Low complexity" evidence="6">
    <location>
        <begin position="140"/>
        <end position="154"/>
    </location>
</feature>
<protein>
    <submittedName>
        <fullName evidence="11">VAV1</fullName>
    </submittedName>
</protein>
<dbReference type="PROSITE" id="PS50003">
    <property type="entry name" value="PH_DOMAIN"/>
    <property type="match status" value="1"/>
</dbReference>
<comment type="caution">
    <text evidence="11">The sequence shown here is derived from an EMBL/GenBank/DDBJ whole genome shotgun (WGS) entry which is preliminary data.</text>
</comment>
<dbReference type="Pfam" id="PF22697">
    <property type="entry name" value="SOS1_NGEF_PH"/>
    <property type="match status" value="1"/>
</dbReference>